<evidence type="ECO:0000256" key="5">
    <source>
        <dbReference type="ARBA" id="ARBA00023194"/>
    </source>
</evidence>
<evidence type="ECO:0000256" key="3">
    <source>
        <dbReference type="ARBA" id="ARBA00022553"/>
    </source>
</evidence>
<evidence type="ECO:0000256" key="4">
    <source>
        <dbReference type="ARBA" id="ARBA00022679"/>
    </source>
</evidence>
<dbReference type="InterPro" id="IPR018201">
    <property type="entry name" value="Ketoacyl_synth_AS"/>
</dbReference>
<evidence type="ECO:0000256" key="7">
    <source>
        <dbReference type="ARBA" id="ARBA00023315"/>
    </source>
</evidence>
<dbReference type="InterPro" id="IPR009081">
    <property type="entry name" value="PP-bd_ACP"/>
</dbReference>
<dbReference type="Gene3D" id="1.10.1200.10">
    <property type="entry name" value="ACP-like"/>
    <property type="match status" value="1"/>
</dbReference>
<evidence type="ECO:0000259" key="9">
    <source>
        <dbReference type="PROSITE" id="PS50075"/>
    </source>
</evidence>
<dbReference type="InterPro" id="IPR020841">
    <property type="entry name" value="PKS_Beta-ketoAc_synthase_dom"/>
</dbReference>
<dbReference type="SUPFAM" id="SSF51735">
    <property type="entry name" value="NAD(P)-binding Rossmann-fold domains"/>
    <property type="match status" value="2"/>
</dbReference>
<dbReference type="InterPro" id="IPR036736">
    <property type="entry name" value="ACP-like_sf"/>
</dbReference>
<keyword evidence="6" id="KW-0511">Multifunctional enzyme</keyword>
<dbReference type="EMBL" id="BHZC01000001">
    <property type="protein sequence ID" value="GCD32564.1"/>
    <property type="molecule type" value="Genomic_DNA"/>
</dbReference>
<dbReference type="FunFam" id="3.40.47.10:FF:000019">
    <property type="entry name" value="Polyketide synthase type I"/>
    <property type="match status" value="1"/>
</dbReference>
<dbReference type="Gene3D" id="3.40.50.720">
    <property type="entry name" value="NAD(P)-binding Rossmann-like Domain"/>
    <property type="match status" value="1"/>
</dbReference>
<dbReference type="Pfam" id="PF08659">
    <property type="entry name" value="KR"/>
    <property type="match status" value="1"/>
</dbReference>
<dbReference type="GO" id="GO:0004312">
    <property type="term" value="F:fatty acid synthase activity"/>
    <property type="evidence" value="ECO:0007669"/>
    <property type="project" value="TreeGrafter"/>
</dbReference>
<dbReference type="GO" id="GO:0006633">
    <property type="term" value="P:fatty acid biosynthetic process"/>
    <property type="evidence" value="ECO:0007669"/>
    <property type="project" value="InterPro"/>
</dbReference>
<dbReference type="InterPro" id="IPR006162">
    <property type="entry name" value="Ppantetheine_attach_site"/>
</dbReference>
<dbReference type="InterPro" id="IPR014030">
    <property type="entry name" value="Ketoacyl_synth_N"/>
</dbReference>
<dbReference type="SUPFAM" id="SSF52151">
    <property type="entry name" value="FabD/lysophospholipase-like"/>
    <property type="match status" value="1"/>
</dbReference>
<dbReference type="SMART" id="SM00822">
    <property type="entry name" value="PKS_KR"/>
    <property type="match status" value="1"/>
</dbReference>
<dbReference type="InterPro" id="IPR057326">
    <property type="entry name" value="KR_dom"/>
</dbReference>
<feature type="domain" description="Carrier" evidence="9">
    <location>
        <begin position="1388"/>
        <end position="1463"/>
    </location>
</feature>
<organism evidence="11 12">
    <name type="scientific">Streptomyces chrestomyceticus JCM 4735</name>
    <dbReference type="NCBI Taxonomy" id="1306181"/>
    <lineage>
        <taxon>Bacteria</taxon>
        <taxon>Bacillati</taxon>
        <taxon>Actinomycetota</taxon>
        <taxon>Actinomycetes</taxon>
        <taxon>Kitasatosporales</taxon>
        <taxon>Streptomycetaceae</taxon>
        <taxon>Streptomyces</taxon>
    </lineage>
</organism>
<keyword evidence="5" id="KW-0045">Antibiotic biosynthesis</keyword>
<keyword evidence="3" id="KW-0597">Phosphoprotein</keyword>
<gene>
    <name evidence="11" type="primary">pks12_1</name>
    <name evidence="11" type="ORF">OEIGOIKO_00279</name>
</gene>
<dbReference type="SUPFAM" id="SSF53901">
    <property type="entry name" value="Thiolase-like"/>
    <property type="match status" value="1"/>
</dbReference>
<evidence type="ECO:0000256" key="1">
    <source>
        <dbReference type="ARBA" id="ARBA00001957"/>
    </source>
</evidence>
<dbReference type="InterPro" id="IPR036291">
    <property type="entry name" value="NAD(P)-bd_dom_sf"/>
</dbReference>
<dbReference type="SMART" id="SM00825">
    <property type="entry name" value="PKS_KS"/>
    <property type="match status" value="1"/>
</dbReference>
<dbReference type="Gene3D" id="3.40.47.10">
    <property type="match status" value="1"/>
</dbReference>
<dbReference type="InterPro" id="IPR015083">
    <property type="entry name" value="NorB/c/GfsB-D-like_docking"/>
</dbReference>
<dbReference type="Pfam" id="PF22953">
    <property type="entry name" value="SpnB_Rossmann"/>
    <property type="match status" value="1"/>
</dbReference>
<dbReference type="PANTHER" id="PTHR43775:SF51">
    <property type="entry name" value="INACTIVE PHENOLPHTHIOCEROL SYNTHESIS POLYKETIDE SYNTHASE TYPE I PKS1-RELATED"/>
    <property type="match status" value="1"/>
</dbReference>
<dbReference type="Pfam" id="PF00109">
    <property type="entry name" value="ketoacyl-synt"/>
    <property type="match status" value="1"/>
</dbReference>
<evidence type="ECO:0000256" key="6">
    <source>
        <dbReference type="ARBA" id="ARBA00023268"/>
    </source>
</evidence>
<dbReference type="InterPro" id="IPR016039">
    <property type="entry name" value="Thiolase-like"/>
</dbReference>
<dbReference type="InterPro" id="IPR032821">
    <property type="entry name" value="PKS_assoc"/>
</dbReference>
<dbReference type="PROSITE" id="PS00606">
    <property type="entry name" value="KS3_1"/>
    <property type="match status" value="1"/>
</dbReference>
<evidence type="ECO:0000313" key="11">
    <source>
        <dbReference type="EMBL" id="GCD32564.1"/>
    </source>
</evidence>
<evidence type="ECO:0000313" key="12">
    <source>
        <dbReference type="Proteomes" id="UP000287830"/>
    </source>
</evidence>
<dbReference type="InterPro" id="IPR050091">
    <property type="entry name" value="PKS_NRPS_Biosynth_Enz"/>
</dbReference>
<keyword evidence="7" id="KW-0012">Acyltransferase</keyword>
<dbReference type="Gene3D" id="3.40.50.11460">
    <property type="match status" value="1"/>
</dbReference>
<comment type="caution">
    <text evidence="11">The sequence shown here is derived from an EMBL/GenBank/DDBJ whole genome shotgun (WGS) entry which is preliminary data.</text>
</comment>
<dbReference type="SMART" id="SM00823">
    <property type="entry name" value="PKS_PP"/>
    <property type="match status" value="1"/>
</dbReference>
<dbReference type="Gene3D" id="3.30.70.3290">
    <property type="match status" value="1"/>
</dbReference>
<keyword evidence="4" id="KW-0808">Transferase</keyword>
<dbReference type="PROSITE" id="PS52004">
    <property type="entry name" value="KS3_2"/>
    <property type="match status" value="1"/>
</dbReference>
<keyword evidence="2" id="KW-0596">Phosphopantetheine</keyword>
<dbReference type="SUPFAM" id="SSF47336">
    <property type="entry name" value="ACP-like"/>
    <property type="match status" value="1"/>
</dbReference>
<dbReference type="GO" id="GO:0004315">
    <property type="term" value="F:3-oxoacyl-[acyl-carrier-protein] synthase activity"/>
    <property type="evidence" value="ECO:0007669"/>
    <property type="project" value="InterPro"/>
</dbReference>
<dbReference type="InterPro" id="IPR014043">
    <property type="entry name" value="Acyl_transferase_dom"/>
</dbReference>
<dbReference type="Pfam" id="PF08990">
    <property type="entry name" value="Docking"/>
    <property type="match status" value="1"/>
</dbReference>
<evidence type="ECO:0000259" key="10">
    <source>
        <dbReference type="PROSITE" id="PS52004"/>
    </source>
</evidence>
<dbReference type="PROSITE" id="PS00012">
    <property type="entry name" value="PHOSPHOPANTETHEINE"/>
    <property type="match status" value="1"/>
</dbReference>
<dbReference type="InterPro" id="IPR020806">
    <property type="entry name" value="PKS_PP-bd"/>
</dbReference>
<protein>
    <submittedName>
        <fullName evidence="11">Polyketide synthase</fullName>
    </submittedName>
</protein>
<dbReference type="PANTHER" id="PTHR43775">
    <property type="entry name" value="FATTY ACID SYNTHASE"/>
    <property type="match status" value="1"/>
</dbReference>
<dbReference type="InterPro" id="IPR001227">
    <property type="entry name" value="Ac_transferase_dom_sf"/>
</dbReference>
<reference evidence="11 12" key="1">
    <citation type="submission" date="2018-11" db="EMBL/GenBank/DDBJ databases">
        <title>Whole genome sequence of Streptomyces chrestomyceticus NBRC 13444(T).</title>
        <authorList>
            <person name="Komaki H."/>
            <person name="Tamura T."/>
        </authorList>
    </citation>
    <scope>NUCLEOTIDE SEQUENCE [LARGE SCALE GENOMIC DNA]</scope>
    <source>
        <strain evidence="11 12">NBRC 13444</strain>
    </source>
</reference>
<dbReference type="CDD" id="cd00833">
    <property type="entry name" value="PKS"/>
    <property type="match status" value="1"/>
</dbReference>
<dbReference type="InterPro" id="IPR013968">
    <property type="entry name" value="PKS_KR"/>
</dbReference>
<comment type="cofactor">
    <cofactor evidence="1">
        <name>pantetheine 4'-phosphate</name>
        <dbReference type="ChEBI" id="CHEBI:47942"/>
    </cofactor>
</comment>
<dbReference type="GO" id="GO:0031177">
    <property type="term" value="F:phosphopantetheine binding"/>
    <property type="evidence" value="ECO:0007669"/>
    <property type="project" value="InterPro"/>
</dbReference>
<dbReference type="Pfam" id="PF00698">
    <property type="entry name" value="Acyl_transf_1"/>
    <property type="match status" value="1"/>
</dbReference>
<feature type="region of interest" description="Disordered" evidence="8">
    <location>
        <begin position="1353"/>
        <end position="1373"/>
    </location>
</feature>
<dbReference type="SMART" id="SM01294">
    <property type="entry name" value="PKS_PP_betabranch"/>
    <property type="match status" value="1"/>
</dbReference>
<dbReference type="OrthoDB" id="9778690at2"/>
<accession>A0A7U9KNL7</accession>
<dbReference type="FunFam" id="1.10.1200.10:FF:000007">
    <property type="entry name" value="Probable polyketide synthase pks17"/>
    <property type="match status" value="1"/>
</dbReference>
<dbReference type="InterPro" id="IPR016035">
    <property type="entry name" value="Acyl_Trfase/lysoPLipase"/>
</dbReference>
<feature type="domain" description="Ketosynthase family 3 (KS3)" evidence="10">
    <location>
        <begin position="32"/>
        <end position="456"/>
    </location>
</feature>
<dbReference type="Gene3D" id="3.40.366.10">
    <property type="entry name" value="Malonyl-Coenzyme A Acyl Carrier Protein, domain 2"/>
    <property type="match status" value="1"/>
</dbReference>
<proteinExistence type="predicted"/>
<dbReference type="InterPro" id="IPR055123">
    <property type="entry name" value="SpnB-like_Rossmann"/>
</dbReference>
<dbReference type="InterPro" id="IPR014031">
    <property type="entry name" value="Ketoacyl_synth_C"/>
</dbReference>
<name>A0A7U9KNL7_9ACTN</name>
<dbReference type="Pfam" id="PF02801">
    <property type="entry name" value="Ketoacyl-synt_C"/>
    <property type="match status" value="1"/>
</dbReference>
<dbReference type="SUPFAM" id="SSF55048">
    <property type="entry name" value="Probable ACP-binding domain of malonyl-CoA ACP transacylase"/>
    <property type="match status" value="1"/>
</dbReference>
<dbReference type="Pfam" id="PF00550">
    <property type="entry name" value="PP-binding"/>
    <property type="match status" value="1"/>
</dbReference>
<sequence>MTDDKTLRYLKKVTAELHSTRQRLVEAETARHEPVAVVGMGCRYPGGVTTPEELWQLVRDGRDAVSGFPTNRGWDLAGLFDPDPDRRGRSYAREGGFLHDAGLFDADFFGIGPREALAMDPQQRLLLEVSWEAVERAGLDPESLRGSRTGVFTGLMYQDHVTRLFPTPEEIEGLLGAGGAGSVASGRIAYTLGLEGPALTVDTACSSSLVALHLAVRSLRLGECDLALAGGATVMSTPMTFIEFSRQRGLAPDGRCKAFGAAADGVGWGEGVGILVVERLSDAERNGHRVLAVIRGSAVNQDGASNGLTAPSGPAQQRVIWDALRDAGSSPADVDVVEAHGTGTNLGDPIEANALLATYGRERERPLWLGSVKSNIGHTQAAAGAAGVLKMVMALQHGELPRTLHVDEPSPHVDWSAGPVRLLTEARDWEEAEGPRRAAISSFGVSGTNAHLILEAPRGTYAAEPAGDEGRDAAWGSPWDVAWVLSAKSEPALAAQARRLLTHVTEHPEDSPQAISHALTTTRTTTFPHRAVLTAATAPDQLHNALSALATGQDDPSVIRGTARPTGAGPVFVFPGQGSQYPGMTAELLETNATYAHAITACEDALAPWVDWSLTDVLRGAPDAPALDRVDVVQPALFAVLVALARTWQHLGIHPTAVTGHSQGEIAAAHIAGALTLPDAARISALRARALLPLTGHGAMASINLTPHTVQELLPLDTTIAAVNSPTTTVISGPADQIQQALTRATETHNARTRLLPVDYASHSPQIEQIRDRLRSELDGITPRDTGVPMFSTLLGRFVEGAELTPDYWFRNLREPVQFHTAITHLLQAGHHTYIETSPHPVLTPAIEETATTHENTRIHTTGTLHRNHPDTHHLHTTAAHLHTHGHTITWPTHTNQPTTNLPTYPFQHQHHWLDAAPPVGSSDVRDELFTIRWEPAGDHAPAVDRPGRNLSPGDLVVLSGPYAATEDGEPHPDAATAVLPLWLLPDADEDADEAGSALDRARTGVTHAVTVMQQWLGDARWADGPLVVATSGAVAVRDERTDGFGDAAVWGAVRAAQAENPGRIVLVDVEDRDALTDAVAAVLASGEPEAAVRDGQLLVPQLSAVAPASAAGPAPDPAGTVLVTGRPDPSAVRHLVARGVRHFTVLTGPDGEATKITEAMTDSAFPCEVHAVPWDSTDPPQLTAILAELSRPLAGVLHGVPATDDGVLGSLAPDGLDAALLQVAAPVWWLHEATLGLAPAFFLVTSPTAGLLPRIGEVAQASGTAFVTALVQHRAALGLPGQVIAWERDADGGRHGTSPLSDDRAADLLGAADGGPSVLVPLGLVAGELADREQYGGLPPLLAALARTRIRDGGRTDPQDGRPGGGASDAERLRERLTGLPADEADEVLTELVRRQVAAALGHASAADIDPDRAFRDLGLDSLLAVELRNRIGAATDLRLPAGLLFDQPNAAALAVHLRTLLAPPEKAPSAAVFAELDRVEALVGEAATHDEDVRAGVVARLREMADRLTGRAADGAAADRDRVRTATDEELFSLIDGLDSTI</sequence>
<dbReference type="Proteomes" id="UP000287830">
    <property type="component" value="Unassembled WGS sequence"/>
</dbReference>
<dbReference type="Pfam" id="PF16197">
    <property type="entry name" value="KAsynt_C_assoc"/>
    <property type="match status" value="1"/>
</dbReference>
<dbReference type="GO" id="GO:0033068">
    <property type="term" value="P:macrolide biosynthetic process"/>
    <property type="evidence" value="ECO:0007669"/>
    <property type="project" value="UniProtKB-ARBA"/>
</dbReference>
<dbReference type="InterPro" id="IPR016036">
    <property type="entry name" value="Malonyl_transacylase_ACP-bd"/>
</dbReference>
<dbReference type="PROSITE" id="PS50075">
    <property type="entry name" value="CARRIER"/>
    <property type="match status" value="1"/>
</dbReference>
<dbReference type="FunFam" id="3.40.366.10:FF:000002">
    <property type="entry name" value="Probable polyketide synthase 2"/>
    <property type="match status" value="1"/>
</dbReference>
<evidence type="ECO:0000256" key="8">
    <source>
        <dbReference type="SAM" id="MobiDB-lite"/>
    </source>
</evidence>
<evidence type="ECO:0000256" key="2">
    <source>
        <dbReference type="ARBA" id="ARBA00022450"/>
    </source>
</evidence>
<dbReference type="SMART" id="SM00827">
    <property type="entry name" value="PKS_AT"/>
    <property type="match status" value="1"/>
</dbReference>